<dbReference type="PROSITE" id="PS51898">
    <property type="entry name" value="TYR_RECOMBINASE"/>
    <property type="match status" value="1"/>
</dbReference>
<keyword evidence="2" id="KW-0229">DNA integration</keyword>
<sequence length="432" mass="49268">MGLSAKISNAIIAKAKRENIDEIHDTEIKGFQVRIGARGATYRYRYLSVSTQKRGAVTIGKFPGLNADDARKEVQKLIGKIAAGIDPAAERVEKIKKAKQEKQQTLGAYLKGRYAQYQARKKSGTQTIQMIERHFNDWLDRPMKEISRADIKNWQIDREATGLQFDTIKRVYGAFKTMLNNAVEDGFIDTNPLPKKSPLERPHSQESKKSTDDRRILTEQEINNLFSGLNQFNEEIKAQRLNSIRHGKPNLFDLSALKYAHWAIPFTMLAYYTGLRTGDIYGLTWSEVNLNLKRLTKIPEKTRHHPSPIEVNLDLNAEIIEMLKYWKADLKKQGIESDWVFPSPVTGARMDKKAHVKPWVKIKNLAGLPSALDFYALRHNWISTLVMAGLPLFTVARMAGHKTTLMIEKHYGHLSPSATKDVLDIFSRNNQK</sequence>
<dbReference type="GO" id="GO:0006310">
    <property type="term" value="P:DNA recombination"/>
    <property type="evidence" value="ECO:0007669"/>
    <property type="project" value="UniProtKB-KW"/>
</dbReference>
<dbReference type="InterPro" id="IPR025166">
    <property type="entry name" value="Integrase_DNA_bind_dom"/>
</dbReference>
<dbReference type="PANTHER" id="PTHR30629">
    <property type="entry name" value="PROPHAGE INTEGRASE"/>
    <property type="match status" value="1"/>
</dbReference>
<dbReference type="SUPFAM" id="SSF56349">
    <property type="entry name" value="DNA breaking-rejoining enzymes"/>
    <property type="match status" value="1"/>
</dbReference>
<reference evidence="7 8" key="1">
    <citation type="submission" date="2013-12" db="EMBL/GenBank/DDBJ databases">
        <authorList>
            <consortium name="DOE Joint Genome Institute"/>
            <person name="Kappler U."/>
            <person name="Huntemann M."/>
            <person name="Han J."/>
            <person name="Chen A."/>
            <person name="Kyrpides N."/>
            <person name="Mavromatis K."/>
            <person name="Markowitz V."/>
            <person name="Palaniappan K."/>
            <person name="Ivanova N."/>
            <person name="Schaumberg A."/>
            <person name="Pati A."/>
            <person name="Liolios K."/>
            <person name="Nordberg H.P."/>
            <person name="Cantor M.N."/>
            <person name="Hua S.X."/>
            <person name="Woyke T."/>
        </authorList>
    </citation>
    <scope>NUCLEOTIDE SEQUENCE [LARGE SCALE GENOMIC DNA]</scope>
    <source>
        <strain evidence="8">AL2</strain>
    </source>
</reference>
<evidence type="ECO:0000256" key="1">
    <source>
        <dbReference type="ARBA" id="ARBA00008857"/>
    </source>
</evidence>
<feature type="domain" description="Tyr recombinase" evidence="6">
    <location>
        <begin position="212"/>
        <end position="424"/>
    </location>
</feature>
<dbReference type="InterPro" id="IPR013762">
    <property type="entry name" value="Integrase-like_cat_sf"/>
</dbReference>
<dbReference type="InterPro" id="IPR050808">
    <property type="entry name" value="Phage_Integrase"/>
</dbReference>
<dbReference type="InterPro" id="IPR011010">
    <property type="entry name" value="DNA_brk_join_enz"/>
</dbReference>
<dbReference type="STRING" id="717772.THIAE_05810"/>
<keyword evidence="3" id="KW-0238">DNA-binding</keyword>
<dbReference type="InterPro" id="IPR038488">
    <property type="entry name" value="Integrase_DNA-bd_sf"/>
</dbReference>
<dbReference type="RefSeq" id="WP_006460448.1">
    <property type="nucleotide sequence ID" value="NZ_CP007030.1"/>
</dbReference>
<evidence type="ECO:0000256" key="3">
    <source>
        <dbReference type="ARBA" id="ARBA00023125"/>
    </source>
</evidence>
<dbReference type="eggNOG" id="COG0582">
    <property type="taxonomic scope" value="Bacteria"/>
</dbReference>
<dbReference type="Pfam" id="PF00589">
    <property type="entry name" value="Phage_integrase"/>
    <property type="match status" value="1"/>
</dbReference>
<proteinExistence type="inferred from homology"/>
<dbReference type="InterPro" id="IPR010998">
    <property type="entry name" value="Integrase_recombinase_N"/>
</dbReference>
<dbReference type="Pfam" id="PF13356">
    <property type="entry name" value="Arm-DNA-bind_3"/>
    <property type="match status" value="1"/>
</dbReference>
<dbReference type="Gene3D" id="1.10.443.10">
    <property type="entry name" value="Intergrase catalytic core"/>
    <property type="match status" value="1"/>
</dbReference>
<dbReference type="AlphaFoldDB" id="W0DWJ8"/>
<dbReference type="InterPro" id="IPR002104">
    <property type="entry name" value="Integrase_catalytic"/>
</dbReference>
<evidence type="ECO:0000313" key="7">
    <source>
        <dbReference type="EMBL" id="AHF01369.1"/>
    </source>
</evidence>
<dbReference type="EMBL" id="CP007030">
    <property type="protein sequence ID" value="AHF01369.1"/>
    <property type="molecule type" value="Genomic_DNA"/>
</dbReference>
<dbReference type="FunCoup" id="W0DWJ8">
    <property type="interactions" value="5"/>
</dbReference>
<feature type="compositionally biased region" description="Basic and acidic residues" evidence="5">
    <location>
        <begin position="197"/>
        <end position="214"/>
    </location>
</feature>
<comment type="similarity">
    <text evidence="1">Belongs to the 'phage' integrase family.</text>
</comment>
<evidence type="ECO:0000313" key="8">
    <source>
        <dbReference type="Proteomes" id="UP000005380"/>
    </source>
</evidence>
<evidence type="ECO:0000256" key="5">
    <source>
        <dbReference type="SAM" id="MobiDB-lite"/>
    </source>
</evidence>
<gene>
    <name evidence="7" type="ORF">THIAE_05810</name>
</gene>
<keyword evidence="8" id="KW-1185">Reference proteome</keyword>
<dbReference type="InParanoid" id="W0DWJ8"/>
<dbReference type="CDD" id="cd00796">
    <property type="entry name" value="INT_Rci_Hp1_C"/>
    <property type="match status" value="1"/>
</dbReference>
<dbReference type="OrthoDB" id="9795573at2"/>
<dbReference type="Gene3D" id="1.10.150.130">
    <property type="match status" value="1"/>
</dbReference>
<evidence type="ECO:0000256" key="4">
    <source>
        <dbReference type="ARBA" id="ARBA00023172"/>
    </source>
</evidence>
<evidence type="ECO:0000256" key="2">
    <source>
        <dbReference type="ARBA" id="ARBA00022908"/>
    </source>
</evidence>
<protein>
    <submittedName>
        <fullName evidence="7">Integrase</fullName>
    </submittedName>
</protein>
<feature type="region of interest" description="Disordered" evidence="5">
    <location>
        <begin position="190"/>
        <end position="214"/>
    </location>
</feature>
<dbReference type="HOGENOM" id="CLU_027562_17_7_6"/>
<dbReference type="Gene3D" id="3.30.160.390">
    <property type="entry name" value="Integrase, DNA-binding domain"/>
    <property type="match status" value="1"/>
</dbReference>
<accession>W0DWJ8</accession>
<keyword evidence="4" id="KW-0233">DNA recombination</keyword>
<organism evidence="7 8">
    <name type="scientific">Thiomicrospira aerophila AL3</name>
    <dbReference type="NCBI Taxonomy" id="717772"/>
    <lineage>
        <taxon>Bacteria</taxon>
        <taxon>Pseudomonadati</taxon>
        <taxon>Pseudomonadota</taxon>
        <taxon>Gammaproteobacteria</taxon>
        <taxon>Thiotrichales</taxon>
        <taxon>Piscirickettsiaceae</taxon>
        <taxon>Thiomicrospira</taxon>
    </lineage>
</organism>
<dbReference type="GO" id="GO:0003677">
    <property type="term" value="F:DNA binding"/>
    <property type="evidence" value="ECO:0007669"/>
    <property type="project" value="UniProtKB-KW"/>
</dbReference>
<dbReference type="Proteomes" id="UP000005380">
    <property type="component" value="Chromosome"/>
</dbReference>
<dbReference type="GO" id="GO:0015074">
    <property type="term" value="P:DNA integration"/>
    <property type="evidence" value="ECO:0007669"/>
    <property type="project" value="UniProtKB-KW"/>
</dbReference>
<dbReference type="KEGG" id="tao:THIAE_05810"/>
<evidence type="ECO:0000259" key="6">
    <source>
        <dbReference type="PROSITE" id="PS51898"/>
    </source>
</evidence>
<name>W0DWJ8_9GAMM</name>
<dbReference type="PANTHER" id="PTHR30629:SF2">
    <property type="entry name" value="PROPHAGE INTEGRASE INTS-RELATED"/>
    <property type="match status" value="1"/>
</dbReference>